<sequence length="120" mass="12773">MDQNQRWEQLARLNETAPPPAPRGVPVFGRAALAVGLLALVLFFIVPATSFKLGETWINTKQIVFGVVAIAAVALAVASFVRKERRALGVVALSLVIGAPLIIWVVVILAWAGYARSLGG</sequence>
<keyword evidence="1" id="KW-0472">Membrane</keyword>
<evidence type="ECO:0000256" key="1">
    <source>
        <dbReference type="SAM" id="Phobius"/>
    </source>
</evidence>
<protein>
    <recommendedName>
        <fullName evidence="4">Phospholipase D-like protein</fullName>
    </recommendedName>
</protein>
<accession>A0ABW3TQ92</accession>
<reference evidence="3" key="1">
    <citation type="journal article" date="2019" name="Int. J. Syst. Evol. Microbiol.">
        <title>The Global Catalogue of Microorganisms (GCM) 10K type strain sequencing project: providing services to taxonomists for standard genome sequencing and annotation.</title>
        <authorList>
            <consortium name="The Broad Institute Genomics Platform"/>
            <consortium name="The Broad Institute Genome Sequencing Center for Infectious Disease"/>
            <person name="Wu L."/>
            <person name="Ma J."/>
        </authorList>
    </citation>
    <scope>NUCLEOTIDE SEQUENCE [LARGE SCALE GENOMIC DNA]</scope>
    <source>
        <strain evidence="3">CCUG 50213</strain>
    </source>
</reference>
<keyword evidence="1" id="KW-0812">Transmembrane</keyword>
<gene>
    <name evidence="2" type="ORF">ACFQ3U_12965</name>
</gene>
<evidence type="ECO:0000313" key="3">
    <source>
        <dbReference type="Proteomes" id="UP001597181"/>
    </source>
</evidence>
<evidence type="ECO:0008006" key="4">
    <source>
        <dbReference type="Google" id="ProtNLM"/>
    </source>
</evidence>
<organism evidence="2 3">
    <name type="scientific">Leucobacter albus</name>
    <dbReference type="NCBI Taxonomy" id="272210"/>
    <lineage>
        <taxon>Bacteria</taxon>
        <taxon>Bacillati</taxon>
        <taxon>Actinomycetota</taxon>
        <taxon>Actinomycetes</taxon>
        <taxon>Micrococcales</taxon>
        <taxon>Microbacteriaceae</taxon>
        <taxon>Leucobacter</taxon>
    </lineage>
</organism>
<keyword evidence="1" id="KW-1133">Transmembrane helix</keyword>
<proteinExistence type="predicted"/>
<keyword evidence="3" id="KW-1185">Reference proteome</keyword>
<feature type="transmembrane region" description="Helical" evidence="1">
    <location>
        <begin position="63"/>
        <end position="81"/>
    </location>
</feature>
<evidence type="ECO:0000313" key="2">
    <source>
        <dbReference type="EMBL" id="MFD1202805.1"/>
    </source>
</evidence>
<feature type="transmembrane region" description="Helical" evidence="1">
    <location>
        <begin position="31"/>
        <end position="51"/>
    </location>
</feature>
<dbReference type="EMBL" id="JBHTLY010000006">
    <property type="protein sequence ID" value="MFD1202805.1"/>
    <property type="molecule type" value="Genomic_DNA"/>
</dbReference>
<name>A0ABW3TQ92_9MICO</name>
<feature type="transmembrane region" description="Helical" evidence="1">
    <location>
        <begin position="88"/>
        <end position="114"/>
    </location>
</feature>
<dbReference type="Proteomes" id="UP001597181">
    <property type="component" value="Unassembled WGS sequence"/>
</dbReference>
<comment type="caution">
    <text evidence="2">The sequence shown here is derived from an EMBL/GenBank/DDBJ whole genome shotgun (WGS) entry which is preliminary data.</text>
</comment>
<dbReference type="RefSeq" id="WP_343962599.1">
    <property type="nucleotide sequence ID" value="NZ_BAAAKZ010000017.1"/>
</dbReference>